<proteinExistence type="predicted"/>
<evidence type="ECO:0000313" key="2">
    <source>
        <dbReference type="Proteomes" id="UP000886865"/>
    </source>
</evidence>
<accession>A0A9D1FIB6</accession>
<organism evidence="1 2">
    <name type="scientific">Candidatus Galligastranaerophilus intestinavium</name>
    <dbReference type="NCBI Taxonomy" id="2840836"/>
    <lineage>
        <taxon>Bacteria</taxon>
        <taxon>Candidatus Galligastranaerophilus</taxon>
    </lineage>
</organism>
<dbReference type="EMBL" id="DVJQ01000038">
    <property type="protein sequence ID" value="HIS74222.1"/>
    <property type="molecule type" value="Genomic_DNA"/>
</dbReference>
<evidence type="ECO:0000313" key="1">
    <source>
        <dbReference type="EMBL" id="HIS74222.1"/>
    </source>
</evidence>
<dbReference type="AlphaFoldDB" id="A0A9D1FIB6"/>
<name>A0A9D1FIB6_9BACT</name>
<reference evidence="1" key="1">
    <citation type="submission" date="2020-10" db="EMBL/GenBank/DDBJ databases">
        <authorList>
            <person name="Gilroy R."/>
        </authorList>
    </citation>
    <scope>NUCLEOTIDE SEQUENCE</scope>
    <source>
        <strain evidence="1">CHK152-2871</strain>
    </source>
</reference>
<reference evidence="1" key="2">
    <citation type="journal article" date="2021" name="PeerJ">
        <title>Extensive microbial diversity within the chicken gut microbiome revealed by metagenomics and culture.</title>
        <authorList>
            <person name="Gilroy R."/>
            <person name="Ravi A."/>
            <person name="Getino M."/>
            <person name="Pursley I."/>
            <person name="Horton D.L."/>
            <person name="Alikhan N.F."/>
            <person name="Baker D."/>
            <person name="Gharbi K."/>
            <person name="Hall N."/>
            <person name="Watson M."/>
            <person name="Adriaenssens E.M."/>
            <person name="Foster-Nyarko E."/>
            <person name="Jarju S."/>
            <person name="Secka A."/>
            <person name="Antonio M."/>
            <person name="Oren A."/>
            <person name="Chaudhuri R.R."/>
            <person name="La Ragione R."/>
            <person name="Hildebrand F."/>
            <person name="Pallen M.J."/>
        </authorList>
    </citation>
    <scope>NUCLEOTIDE SEQUENCE</scope>
    <source>
        <strain evidence="1">CHK152-2871</strain>
    </source>
</reference>
<protein>
    <submittedName>
        <fullName evidence="1">Uncharacterized protein</fullName>
    </submittedName>
</protein>
<dbReference type="Proteomes" id="UP000886865">
    <property type="component" value="Unassembled WGS sequence"/>
</dbReference>
<sequence length="71" mass="8078">MNNCAFCQKKVLLKFIMSVYNLRAIDIAREINISDSLVRKHISGDRECPPVDAYIVEKVFGFKLRGCNIDG</sequence>
<gene>
    <name evidence="1" type="ORF">IAA86_04285</name>
</gene>
<comment type="caution">
    <text evidence="1">The sequence shown here is derived from an EMBL/GenBank/DDBJ whole genome shotgun (WGS) entry which is preliminary data.</text>
</comment>